<reference evidence="1" key="1">
    <citation type="journal article" date="2014" name="Front. Microbiol.">
        <title>High frequency of phylogenetically diverse reductive dehalogenase-homologous genes in deep subseafloor sedimentary metagenomes.</title>
        <authorList>
            <person name="Kawai M."/>
            <person name="Futagami T."/>
            <person name="Toyoda A."/>
            <person name="Takaki Y."/>
            <person name="Nishi S."/>
            <person name="Hori S."/>
            <person name="Arai W."/>
            <person name="Tsubouchi T."/>
            <person name="Morono Y."/>
            <person name="Uchiyama I."/>
            <person name="Ito T."/>
            <person name="Fujiyama A."/>
            <person name="Inagaki F."/>
            <person name="Takami H."/>
        </authorList>
    </citation>
    <scope>NUCLEOTIDE SEQUENCE</scope>
    <source>
        <strain evidence="1">Expedition CK06-06</strain>
    </source>
</reference>
<comment type="caution">
    <text evidence="1">The sequence shown here is derived from an EMBL/GenBank/DDBJ whole genome shotgun (WGS) entry which is preliminary data.</text>
</comment>
<feature type="non-terminal residue" evidence="1">
    <location>
        <position position="36"/>
    </location>
</feature>
<organism evidence="1">
    <name type="scientific">marine sediment metagenome</name>
    <dbReference type="NCBI Taxonomy" id="412755"/>
    <lineage>
        <taxon>unclassified sequences</taxon>
        <taxon>metagenomes</taxon>
        <taxon>ecological metagenomes</taxon>
    </lineage>
</organism>
<gene>
    <name evidence="1" type="ORF">S03H2_72473</name>
</gene>
<sequence>MANYNVRNVKGEEIIREDEIYEWITKKENVQQCNYE</sequence>
<proteinExistence type="predicted"/>
<accession>X1M3F4</accession>
<name>X1M3F4_9ZZZZ</name>
<evidence type="ECO:0000313" key="1">
    <source>
        <dbReference type="EMBL" id="GAI00919.1"/>
    </source>
</evidence>
<dbReference type="EMBL" id="BARU01049025">
    <property type="protein sequence ID" value="GAI00919.1"/>
    <property type="molecule type" value="Genomic_DNA"/>
</dbReference>
<protein>
    <submittedName>
        <fullName evidence="1">Uncharacterized protein</fullName>
    </submittedName>
</protein>
<dbReference type="AlphaFoldDB" id="X1M3F4"/>